<dbReference type="CDD" id="cd04859">
    <property type="entry name" value="Prim_Pol"/>
    <property type="match status" value="1"/>
</dbReference>
<dbReference type="EMBL" id="CP021744">
    <property type="protein sequence ID" value="ARZ67229.1"/>
    <property type="molecule type" value="Genomic_DNA"/>
</dbReference>
<protein>
    <submittedName>
        <fullName evidence="2">DNA primase</fullName>
    </submittedName>
</protein>
<dbReference type="Proteomes" id="UP000195755">
    <property type="component" value="Chromosome"/>
</dbReference>
<proteinExistence type="predicted"/>
<name>A0A1Z2KYU4_9ACTN</name>
<gene>
    <name evidence="2" type="ORF">SMD11_1568</name>
</gene>
<evidence type="ECO:0000313" key="2">
    <source>
        <dbReference type="EMBL" id="ARZ67229.1"/>
    </source>
</evidence>
<dbReference type="KEGG" id="salj:SMD11_1568"/>
<feature type="domain" description="DNA primase/polymerase bifunctional N-terminal" evidence="1">
    <location>
        <begin position="13"/>
        <end position="194"/>
    </location>
</feature>
<organism evidence="2 3">
    <name type="scientific">Streptomyces albireticuli</name>
    <dbReference type="NCBI Taxonomy" id="1940"/>
    <lineage>
        <taxon>Bacteria</taxon>
        <taxon>Bacillati</taxon>
        <taxon>Actinomycetota</taxon>
        <taxon>Actinomycetes</taxon>
        <taxon>Kitasatosporales</taxon>
        <taxon>Streptomycetaceae</taxon>
        <taxon>Streptomyces</taxon>
    </lineage>
</organism>
<sequence length="305" mass="32383">MTHDLAAVLLHAALRAAERRWRVHPLRPGAKGSALHGERACPRTGECADGHRKWEQRATTDPDRIRAAWTTGAFNVGIAPGPSGLAVIDLDIPKEKNGELGSDAPDGATSFSALCERAGVPWPVTYTVRTPSGGMHLYFHTSQGVHLPSTTKSVAPNIDTRAWGGNIVAAGSITTTGAYEVADDAPVADLPGWLLRHLQAAPKSAPVTAAPLLIPGRTTRRAAVALERETARVKAAPQGERHHLLLTRTIAIGRFVVWGEVARDVVETAFGAAGEAAGLPASECRATIRDALDYSARTCRTRETT</sequence>
<evidence type="ECO:0000259" key="1">
    <source>
        <dbReference type="SMART" id="SM00943"/>
    </source>
</evidence>
<dbReference type="Pfam" id="PF09250">
    <property type="entry name" value="Prim-Pol"/>
    <property type="match status" value="1"/>
</dbReference>
<reference evidence="2 3" key="1">
    <citation type="submission" date="2017-06" db="EMBL/GenBank/DDBJ databases">
        <title>Streptomyces albireticuli Genome sequencing and assembly.</title>
        <authorList>
            <person name="Wang Y."/>
            <person name="Du B."/>
            <person name="Ding Y."/>
            <person name="Liu H."/>
            <person name="Hou Q."/>
            <person name="Liu K."/>
            <person name="Yao L."/>
            <person name="Wang C."/>
        </authorList>
    </citation>
    <scope>NUCLEOTIDE SEQUENCE [LARGE SCALE GENOMIC DNA]</scope>
    <source>
        <strain evidence="2 3">MDJK11</strain>
    </source>
</reference>
<dbReference type="SMART" id="SM00943">
    <property type="entry name" value="Prim-Pol"/>
    <property type="match status" value="1"/>
</dbReference>
<accession>A0A1Z2KYU4</accession>
<dbReference type="RefSeq" id="WP_087925717.1">
    <property type="nucleotide sequence ID" value="NZ_CP021744.1"/>
</dbReference>
<dbReference type="InterPro" id="IPR015330">
    <property type="entry name" value="DNA_primase/pol_bifunc_N"/>
</dbReference>
<dbReference type="SUPFAM" id="SSF56747">
    <property type="entry name" value="Prim-pol domain"/>
    <property type="match status" value="1"/>
</dbReference>
<dbReference type="OrthoDB" id="3218228at2"/>
<evidence type="ECO:0000313" key="3">
    <source>
        <dbReference type="Proteomes" id="UP000195755"/>
    </source>
</evidence>
<dbReference type="AlphaFoldDB" id="A0A1Z2KYU4"/>